<dbReference type="Gene3D" id="3.40.50.1820">
    <property type="entry name" value="alpha/beta hydrolase"/>
    <property type="match status" value="1"/>
</dbReference>
<evidence type="ECO:0008006" key="3">
    <source>
        <dbReference type="Google" id="ProtNLM"/>
    </source>
</evidence>
<dbReference type="Proteomes" id="UP000037069">
    <property type="component" value="Unassembled WGS sequence"/>
</dbReference>
<organism evidence="1 2">
    <name type="scientific">Lucilia cuprina</name>
    <name type="common">Green bottle fly</name>
    <name type="synonym">Australian sheep blowfly</name>
    <dbReference type="NCBI Taxonomy" id="7375"/>
    <lineage>
        <taxon>Eukaryota</taxon>
        <taxon>Metazoa</taxon>
        <taxon>Ecdysozoa</taxon>
        <taxon>Arthropoda</taxon>
        <taxon>Hexapoda</taxon>
        <taxon>Insecta</taxon>
        <taxon>Pterygota</taxon>
        <taxon>Neoptera</taxon>
        <taxon>Endopterygota</taxon>
        <taxon>Diptera</taxon>
        <taxon>Brachycera</taxon>
        <taxon>Muscomorpha</taxon>
        <taxon>Oestroidea</taxon>
        <taxon>Calliphoridae</taxon>
        <taxon>Luciliinae</taxon>
        <taxon>Lucilia</taxon>
    </lineage>
</organism>
<dbReference type="AlphaFoldDB" id="A0A0L0BYP4"/>
<dbReference type="EMBL" id="JRES01001147">
    <property type="protein sequence ID" value="KNC25145.1"/>
    <property type="molecule type" value="Genomic_DNA"/>
</dbReference>
<proteinExistence type="predicted"/>
<reference evidence="1 2" key="1">
    <citation type="journal article" date="2015" name="Nat. Commun.">
        <title>Lucilia cuprina genome unlocks parasitic fly biology to underpin future interventions.</title>
        <authorList>
            <person name="Anstead C.A."/>
            <person name="Korhonen P.K."/>
            <person name="Young N.D."/>
            <person name="Hall R.S."/>
            <person name="Jex A.R."/>
            <person name="Murali S.C."/>
            <person name="Hughes D.S."/>
            <person name="Lee S.F."/>
            <person name="Perry T."/>
            <person name="Stroehlein A.J."/>
            <person name="Ansell B.R."/>
            <person name="Breugelmans B."/>
            <person name="Hofmann A."/>
            <person name="Qu J."/>
            <person name="Dugan S."/>
            <person name="Lee S.L."/>
            <person name="Chao H."/>
            <person name="Dinh H."/>
            <person name="Han Y."/>
            <person name="Doddapaneni H.V."/>
            <person name="Worley K.C."/>
            <person name="Muzny D.M."/>
            <person name="Ioannidis P."/>
            <person name="Waterhouse R.M."/>
            <person name="Zdobnov E.M."/>
            <person name="James P.J."/>
            <person name="Bagnall N.H."/>
            <person name="Kotze A.C."/>
            <person name="Gibbs R.A."/>
            <person name="Richards S."/>
            <person name="Batterham P."/>
            <person name="Gasser R.B."/>
        </authorList>
    </citation>
    <scope>NUCLEOTIDE SEQUENCE [LARGE SCALE GENOMIC DNA]</scope>
    <source>
        <strain evidence="1 2">LS</strain>
        <tissue evidence="1">Full body</tissue>
    </source>
</reference>
<feature type="non-terminal residue" evidence="1">
    <location>
        <position position="1"/>
    </location>
</feature>
<gene>
    <name evidence="1" type="ORF">FF38_01859</name>
</gene>
<comment type="caution">
    <text evidence="1">The sequence shown here is derived from an EMBL/GenBank/DDBJ whole genome shotgun (WGS) entry which is preliminary data.</text>
</comment>
<evidence type="ECO:0000313" key="1">
    <source>
        <dbReference type="EMBL" id="KNC25145.1"/>
    </source>
</evidence>
<keyword evidence="2" id="KW-1185">Reference proteome</keyword>
<protein>
    <recommendedName>
        <fullName evidence="3">Carboxylesterase type B domain-containing protein</fullName>
    </recommendedName>
</protein>
<name>A0A0L0BYP4_LUCCU</name>
<evidence type="ECO:0000313" key="2">
    <source>
        <dbReference type="Proteomes" id="UP000037069"/>
    </source>
</evidence>
<dbReference type="InterPro" id="IPR029058">
    <property type="entry name" value="AB_hydrolase_fold"/>
</dbReference>
<accession>A0A0L0BYP4</accession>
<dbReference type="SUPFAM" id="SSF53474">
    <property type="entry name" value="alpha/beta-Hydrolases"/>
    <property type="match status" value="1"/>
</dbReference>
<sequence>FAWESPVRDLRAAHALELGFVFDTLTTDQAVRLAGDDAPADLARDMHRAWVAFITTGDPGWPAFGADRTTKVWDAASHVTPQRRAAVVDALG</sequence>